<dbReference type="PANTHER" id="PTHR11177">
    <property type="entry name" value="CHITINASE"/>
    <property type="match status" value="1"/>
</dbReference>
<dbReference type="RefSeq" id="XP_053017760.1">
    <property type="nucleotide sequence ID" value="XM_053166550.1"/>
</dbReference>
<keyword evidence="4" id="KW-1185">Reference proteome</keyword>
<feature type="chain" id="PRO_5047430391" description="GH18 domain-containing protein" evidence="1">
    <location>
        <begin position="26"/>
        <end position="387"/>
    </location>
</feature>
<gene>
    <name evidence="3" type="ORF">PtA15_2A522</name>
</gene>
<dbReference type="PROSITE" id="PS51910">
    <property type="entry name" value="GH18_2"/>
    <property type="match status" value="1"/>
</dbReference>
<dbReference type="GeneID" id="77807445"/>
<name>A0ABY7CED9_9BASI</name>
<dbReference type="Pfam" id="PF00704">
    <property type="entry name" value="Glyco_hydro_18"/>
    <property type="match status" value="2"/>
</dbReference>
<dbReference type="InterPro" id="IPR029070">
    <property type="entry name" value="Chitinase_insertion_sf"/>
</dbReference>
<dbReference type="InterPro" id="IPR050314">
    <property type="entry name" value="Glycosyl_Hydrlase_18"/>
</dbReference>
<protein>
    <recommendedName>
        <fullName evidence="2">GH18 domain-containing protein</fullName>
    </recommendedName>
</protein>
<dbReference type="Gene3D" id="3.10.50.10">
    <property type="match status" value="1"/>
</dbReference>
<organism evidence="3 4">
    <name type="scientific">Puccinia triticina</name>
    <dbReference type="NCBI Taxonomy" id="208348"/>
    <lineage>
        <taxon>Eukaryota</taxon>
        <taxon>Fungi</taxon>
        <taxon>Dikarya</taxon>
        <taxon>Basidiomycota</taxon>
        <taxon>Pucciniomycotina</taxon>
        <taxon>Pucciniomycetes</taxon>
        <taxon>Pucciniales</taxon>
        <taxon>Pucciniaceae</taxon>
        <taxon>Puccinia</taxon>
    </lineage>
</organism>
<proteinExistence type="predicted"/>
<dbReference type="PANTHER" id="PTHR11177:SF317">
    <property type="entry name" value="CHITINASE 12-RELATED"/>
    <property type="match status" value="1"/>
</dbReference>
<dbReference type="Gene3D" id="3.20.20.80">
    <property type="entry name" value="Glycosidases"/>
    <property type="match status" value="2"/>
</dbReference>
<dbReference type="SMART" id="SM00636">
    <property type="entry name" value="Glyco_18"/>
    <property type="match status" value="1"/>
</dbReference>
<dbReference type="EMBL" id="CP110422">
    <property type="protein sequence ID" value="WAQ82205.1"/>
    <property type="molecule type" value="Genomic_DNA"/>
</dbReference>
<dbReference type="InterPro" id="IPR011583">
    <property type="entry name" value="Chitinase_II/V-like_cat"/>
</dbReference>
<keyword evidence="1" id="KW-0732">Signal</keyword>
<evidence type="ECO:0000313" key="4">
    <source>
        <dbReference type="Proteomes" id="UP001164743"/>
    </source>
</evidence>
<dbReference type="InterPro" id="IPR001223">
    <property type="entry name" value="Glyco_hydro18_cat"/>
</dbReference>
<sequence length="387" mass="41899">MRSLSQSFLGSFLLASLLLATITDARRVRGDGSAKVNGYYPTYNSDAQSPAQIDWAAYTDVLFFPIIPEKDGSLSFDPALSKQQASDLVKGFVEEAQKHKVNPVFSVGGWTASQQFSNLAATAASRHHFAQSLVNFAKQHRFTGLDLDWECELSAAVSLNGFNGATGLVATAEETALLAKNLDYINLMAYDVYGLWSKTSGPIAPLDATCADEDSAQSVKTGFQIALKQGFKASQVLLGIPGYAKRFQLTSSKLVPKIVGGNKASFYYQQKTATMPPGGAFDDKAGKNICGVFEGAGGSYLVNELISNGYLAQDQSRGLGGYRRHFDNCSGQPFLVSKKYLISYDDKASTVLKAKFAKKNKMGGIYFFDTMGPAKETVREARKVFSN</sequence>
<dbReference type="InterPro" id="IPR017853">
    <property type="entry name" value="GH"/>
</dbReference>
<dbReference type="SUPFAM" id="SSF51445">
    <property type="entry name" value="(Trans)glycosidases"/>
    <property type="match status" value="1"/>
</dbReference>
<reference evidence="3" key="1">
    <citation type="submission" date="2022-10" db="EMBL/GenBank/DDBJ databases">
        <title>Puccinia triticina Genome sequencing and assembly.</title>
        <authorList>
            <person name="Li C."/>
        </authorList>
    </citation>
    <scope>NUCLEOTIDE SEQUENCE</scope>
    <source>
        <strain evidence="3">Pt15</strain>
    </source>
</reference>
<feature type="signal peptide" evidence="1">
    <location>
        <begin position="1"/>
        <end position="25"/>
    </location>
</feature>
<evidence type="ECO:0000313" key="3">
    <source>
        <dbReference type="EMBL" id="WAQ82205.1"/>
    </source>
</evidence>
<evidence type="ECO:0000259" key="2">
    <source>
        <dbReference type="PROSITE" id="PS51910"/>
    </source>
</evidence>
<accession>A0ABY7CED9</accession>
<feature type="domain" description="GH18" evidence="2">
    <location>
        <begin position="34"/>
        <end position="385"/>
    </location>
</feature>
<dbReference type="Proteomes" id="UP001164743">
    <property type="component" value="Chromosome 2A"/>
</dbReference>
<evidence type="ECO:0000256" key="1">
    <source>
        <dbReference type="SAM" id="SignalP"/>
    </source>
</evidence>